<dbReference type="PRINTS" id="PR01438">
    <property type="entry name" value="UNVRSLSTRESS"/>
</dbReference>
<proteinExistence type="inferred from homology"/>
<comment type="similarity">
    <text evidence="1">Belongs to the universal stress protein A family.</text>
</comment>
<dbReference type="InterPro" id="IPR014729">
    <property type="entry name" value="Rossmann-like_a/b/a_fold"/>
</dbReference>
<dbReference type="InterPro" id="IPR006015">
    <property type="entry name" value="Universal_stress_UspA"/>
</dbReference>
<dbReference type="PANTHER" id="PTHR46268:SF6">
    <property type="entry name" value="UNIVERSAL STRESS PROTEIN UP12"/>
    <property type="match status" value="1"/>
</dbReference>
<evidence type="ECO:0000259" key="2">
    <source>
        <dbReference type="Pfam" id="PF00582"/>
    </source>
</evidence>
<name>A0A0H2LXF1_VARPD</name>
<feature type="domain" description="UspA" evidence="2">
    <location>
        <begin position="2"/>
        <end position="142"/>
    </location>
</feature>
<dbReference type="Gene3D" id="3.40.50.620">
    <property type="entry name" value="HUPs"/>
    <property type="match status" value="1"/>
</dbReference>
<dbReference type="Pfam" id="PF00582">
    <property type="entry name" value="Usp"/>
    <property type="match status" value="1"/>
</dbReference>
<dbReference type="Proteomes" id="UP000035170">
    <property type="component" value="Unassembled WGS sequence"/>
</dbReference>
<dbReference type="EMBL" id="JZWI01000037">
    <property type="protein sequence ID" value="KLN53182.1"/>
    <property type="molecule type" value="Genomic_DNA"/>
</dbReference>
<sequence>MKILVATDGSKNALRAVKYAARLAHLLRSASNKITLISVHDDAGLRHAKAFVGKAEVADYLRELSEKELKPARKLLQADGIGYDMEIRTGHVSQEIVDCANEGKFDMIVLGSKGRSAMADLLLGSVAQRVLATAKQPVVVVK</sequence>
<dbReference type="AlphaFoldDB" id="A0A0H2LXF1"/>
<dbReference type="RefSeq" id="WP_021003793.1">
    <property type="nucleotide sequence ID" value="NZ_JZWI01000037.1"/>
</dbReference>
<evidence type="ECO:0000313" key="4">
    <source>
        <dbReference type="Proteomes" id="UP000035170"/>
    </source>
</evidence>
<reference evidence="3 4" key="1">
    <citation type="submission" date="2015-03" db="EMBL/GenBank/DDBJ databases">
        <title>Genome sequence of Variovorax paradoxus TBEA6.</title>
        <authorList>
            <person name="Poehlein A."/>
            <person name="Schuldes J."/>
            <person name="Wuebbeler J.H."/>
            <person name="Hiessl S."/>
            <person name="Steinbuechel A."/>
            <person name="Daniel R."/>
        </authorList>
    </citation>
    <scope>NUCLEOTIDE SEQUENCE [LARGE SCALE GENOMIC DNA]</scope>
    <source>
        <strain evidence="3 4">TBEA6</strain>
    </source>
</reference>
<evidence type="ECO:0000313" key="3">
    <source>
        <dbReference type="EMBL" id="KLN53182.1"/>
    </source>
</evidence>
<dbReference type="SUPFAM" id="SSF52402">
    <property type="entry name" value="Adenine nucleotide alpha hydrolases-like"/>
    <property type="match status" value="1"/>
</dbReference>
<accession>A0A0H2LXF1</accession>
<dbReference type="InterPro" id="IPR006016">
    <property type="entry name" value="UspA"/>
</dbReference>
<keyword evidence="4" id="KW-1185">Reference proteome</keyword>
<gene>
    <name evidence="3" type="primary">nhaX1</name>
    <name evidence="3" type="ORF">VPARA_56630</name>
</gene>
<dbReference type="PATRIC" id="fig|34073.19.peg.5808"/>
<evidence type="ECO:0000256" key="1">
    <source>
        <dbReference type="ARBA" id="ARBA00008791"/>
    </source>
</evidence>
<protein>
    <submittedName>
        <fullName evidence="3">Stress response protein NhaX</fullName>
    </submittedName>
</protein>
<comment type="caution">
    <text evidence="3">The sequence shown here is derived from an EMBL/GenBank/DDBJ whole genome shotgun (WGS) entry which is preliminary data.</text>
</comment>
<organism evidence="3 4">
    <name type="scientific">Variovorax paradoxus</name>
    <dbReference type="NCBI Taxonomy" id="34073"/>
    <lineage>
        <taxon>Bacteria</taxon>
        <taxon>Pseudomonadati</taxon>
        <taxon>Pseudomonadota</taxon>
        <taxon>Betaproteobacteria</taxon>
        <taxon>Burkholderiales</taxon>
        <taxon>Comamonadaceae</taxon>
        <taxon>Variovorax</taxon>
    </lineage>
</organism>
<dbReference type="PANTHER" id="PTHR46268">
    <property type="entry name" value="STRESS RESPONSE PROTEIN NHAX"/>
    <property type="match status" value="1"/>
</dbReference>
<dbReference type="CDD" id="cd00293">
    <property type="entry name" value="USP-like"/>
    <property type="match status" value="1"/>
</dbReference>